<dbReference type="EMBL" id="WMET01000003">
    <property type="protein sequence ID" value="MYL20753.1"/>
    <property type="molecule type" value="Genomic_DNA"/>
</dbReference>
<dbReference type="GO" id="GO:0005576">
    <property type="term" value="C:extracellular region"/>
    <property type="evidence" value="ECO:0007669"/>
    <property type="project" value="UniProtKB-SubCell"/>
</dbReference>
<comment type="subcellular location">
    <subcellularLocation>
        <location evidence="4">Secreted</location>
    </subcellularLocation>
    <subcellularLocation>
        <location evidence="4">Bacterial flagellum</location>
    </subcellularLocation>
</comment>
<dbReference type="GO" id="GO:0009288">
    <property type="term" value="C:bacterial-type flagellum"/>
    <property type="evidence" value="ECO:0007669"/>
    <property type="project" value="UniProtKB-SubCell"/>
</dbReference>
<dbReference type="PANTHER" id="PTHR42792:SF2">
    <property type="entry name" value="FLAGELLIN"/>
    <property type="match status" value="1"/>
</dbReference>
<protein>
    <recommendedName>
        <fullName evidence="2 4">Flagellin</fullName>
    </recommendedName>
</protein>
<dbReference type="SUPFAM" id="SSF64518">
    <property type="entry name" value="Phase 1 flagellin"/>
    <property type="match status" value="1"/>
</dbReference>
<dbReference type="InterPro" id="IPR042187">
    <property type="entry name" value="Flagellin_C_sub2"/>
</dbReference>
<evidence type="ECO:0000256" key="4">
    <source>
        <dbReference type="RuleBase" id="RU362073"/>
    </source>
</evidence>
<keyword evidence="3 4" id="KW-0975">Bacterial flagellum</keyword>
<dbReference type="Gene3D" id="1.20.1330.10">
    <property type="entry name" value="f41 fragment of flagellin, N-terminal domain"/>
    <property type="match status" value="2"/>
</dbReference>
<dbReference type="InterPro" id="IPR001492">
    <property type="entry name" value="Flagellin"/>
</dbReference>
<dbReference type="RefSeq" id="WP_160837845.1">
    <property type="nucleotide sequence ID" value="NZ_WMET01000003.1"/>
</dbReference>
<dbReference type="GO" id="GO:0005198">
    <property type="term" value="F:structural molecule activity"/>
    <property type="evidence" value="ECO:0007669"/>
    <property type="project" value="UniProtKB-UniRule"/>
</dbReference>
<dbReference type="Pfam" id="PF00700">
    <property type="entry name" value="Flagellin_C"/>
    <property type="match status" value="1"/>
</dbReference>
<keyword evidence="4" id="KW-0964">Secreted</keyword>
<dbReference type="InterPro" id="IPR046358">
    <property type="entry name" value="Flagellin_C"/>
</dbReference>
<organism evidence="7 8">
    <name type="scientific">Halobacillus litoralis</name>
    <dbReference type="NCBI Taxonomy" id="45668"/>
    <lineage>
        <taxon>Bacteria</taxon>
        <taxon>Bacillati</taxon>
        <taxon>Bacillota</taxon>
        <taxon>Bacilli</taxon>
        <taxon>Bacillales</taxon>
        <taxon>Bacillaceae</taxon>
        <taxon>Halobacillus</taxon>
    </lineage>
</organism>
<feature type="domain" description="Flagellin N-terminal" evidence="5">
    <location>
        <begin position="7"/>
        <end position="143"/>
    </location>
</feature>
<reference evidence="7 8" key="1">
    <citation type="submission" date="2019-11" db="EMBL/GenBank/DDBJ databases">
        <title>Genome sequences of 17 halophilic strains isolated from different environments.</title>
        <authorList>
            <person name="Furrow R.E."/>
        </authorList>
    </citation>
    <scope>NUCLEOTIDE SEQUENCE [LARGE SCALE GENOMIC DNA]</scope>
    <source>
        <strain evidence="7 8">22511_23_Filter</strain>
    </source>
</reference>
<evidence type="ECO:0000259" key="5">
    <source>
        <dbReference type="Pfam" id="PF00669"/>
    </source>
</evidence>
<gene>
    <name evidence="7" type="ORF">GLW04_12700</name>
</gene>
<dbReference type="PANTHER" id="PTHR42792">
    <property type="entry name" value="FLAGELLIN"/>
    <property type="match status" value="1"/>
</dbReference>
<comment type="similarity">
    <text evidence="1 4">Belongs to the bacterial flagellin family.</text>
</comment>
<name>A0A845DT28_9BACI</name>
<sequence>MLQAVRINHNIAALQAQNKLENKNNKSMSSMEKLSSGFRINRASDDAAGLSISEKMRGQIRGLEQARNNIQDGINLSIIADGGLEGVQQQLHRARELVIQAGNGTLTTSDKQEIQKELDQIKEGINDIAHGTDFNGINLLNGQKPHHSSANNNQPTYNYENALSLNVDPAGQLALKTGEGYPSTSDDDNKILIYGEGDTSHPAVLIDGTAHRLGPENVSTQTIHESGAYKTVFTVENVEVTQTAQIIEDKFEFDYSMKNLGSGEKEIGFYFHIDTMLGDDDWAPFKVNNEDITEEEVYNGADLPDSFTVYNNNGNQDIKAQGIISGEGIKVRPDEFRVGKYSDVAQPMAWTDTDEAVGDSGYALKWEERSVPGNDTFSVNTFYGISVPPTIEDPTEIVDEGPYDIKIQDGPNSGDQFRIQLSDVRTEKLGVEDMAVDPYEEIQRALESLDSAATLVSSERSKYGSFQNRLQFKQNYASSYHENLTAAESRIRDADMAKEIMNQTKNSILGQTSQAMLAQANNAPQAVLQLLK</sequence>
<dbReference type="PRINTS" id="PR00207">
    <property type="entry name" value="FLAGELLIN"/>
</dbReference>
<evidence type="ECO:0000313" key="7">
    <source>
        <dbReference type="EMBL" id="MYL20753.1"/>
    </source>
</evidence>
<accession>A0A845DT28</accession>
<comment type="function">
    <text evidence="4">Flagellin is the subunit protein which polymerizes to form the filaments of bacterial flagella.</text>
</comment>
<evidence type="ECO:0000256" key="2">
    <source>
        <dbReference type="ARBA" id="ARBA00020110"/>
    </source>
</evidence>
<feature type="domain" description="Flagellin C-terminal" evidence="6">
    <location>
        <begin position="447"/>
        <end position="531"/>
    </location>
</feature>
<dbReference type="Proteomes" id="UP000460949">
    <property type="component" value="Unassembled WGS sequence"/>
</dbReference>
<dbReference type="Pfam" id="PF00669">
    <property type="entry name" value="Flagellin_N"/>
    <property type="match status" value="1"/>
</dbReference>
<evidence type="ECO:0000313" key="8">
    <source>
        <dbReference type="Proteomes" id="UP000460949"/>
    </source>
</evidence>
<dbReference type="InterPro" id="IPR001029">
    <property type="entry name" value="Flagellin_N"/>
</dbReference>
<comment type="caution">
    <text evidence="7">The sequence shown here is derived from an EMBL/GenBank/DDBJ whole genome shotgun (WGS) entry which is preliminary data.</text>
</comment>
<dbReference type="AlphaFoldDB" id="A0A845DT28"/>
<proteinExistence type="inferred from homology"/>
<evidence type="ECO:0000256" key="3">
    <source>
        <dbReference type="ARBA" id="ARBA00023143"/>
    </source>
</evidence>
<evidence type="ECO:0000256" key="1">
    <source>
        <dbReference type="ARBA" id="ARBA00005709"/>
    </source>
</evidence>
<dbReference type="Gene3D" id="6.10.10.10">
    <property type="entry name" value="Flagellar export chaperone, C-terminal domain"/>
    <property type="match status" value="1"/>
</dbReference>
<evidence type="ECO:0000259" key="6">
    <source>
        <dbReference type="Pfam" id="PF00700"/>
    </source>
</evidence>